<keyword evidence="2" id="KW-1185">Reference proteome</keyword>
<dbReference type="RefSeq" id="WP_267777725.1">
    <property type="nucleotide sequence ID" value="NZ_JAPNKE010000002.1"/>
</dbReference>
<evidence type="ECO:0000313" key="1">
    <source>
        <dbReference type="EMBL" id="MCY1013647.1"/>
    </source>
</evidence>
<name>A0A9X3J2C0_9BACT</name>
<comment type="caution">
    <text evidence="1">The sequence shown here is derived from an EMBL/GenBank/DDBJ whole genome shotgun (WGS) entry which is preliminary data.</text>
</comment>
<accession>A0A9X3J2C0</accession>
<dbReference type="EMBL" id="JAPNKE010000002">
    <property type="protein sequence ID" value="MCY1013647.1"/>
    <property type="molecule type" value="Genomic_DNA"/>
</dbReference>
<reference evidence="1" key="1">
    <citation type="submission" date="2022-11" db="EMBL/GenBank/DDBJ databases">
        <title>Minimal conservation of predation-associated metabolite biosynthetic gene clusters underscores biosynthetic potential of Myxococcota including descriptions for ten novel species: Archangium lansinium sp. nov., Myxococcus landrumus sp. nov., Nannocystis bai.</title>
        <authorList>
            <person name="Ahearne A."/>
            <person name="Stevens C."/>
            <person name="Phillips K."/>
        </authorList>
    </citation>
    <scope>NUCLEOTIDE SEQUENCE</scope>
    <source>
        <strain evidence="1">Na p29</strain>
    </source>
</reference>
<organism evidence="1 2">
    <name type="scientific">Nannocystis pusilla</name>
    <dbReference type="NCBI Taxonomy" id="889268"/>
    <lineage>
        <taxon>Bacteria</taxon>
        <taxon>Pseudomonadati</taxon>
        <taxon>Myxococcota</taxon>
        <taxon>Polyangia</taxon>
        <taxon>Nannocystales</taxon>
        <taxon>Nannocystaceae</taxon>
        <taxon>Nannocystis</taxon>
    </lineage>
</organism>
<sequence>MTSAPWHDDPALRGRFHPDHPDDLQVLLHDGEPRRCGRAPEGCWVTVRGVRQTLRIPIAPEGTSPPLLADAVRWVERPVYEGILLNEPQQLTTAHKGDTLLFVTSPGIPHPVRVTEAYVGERSSWSIQPCNRCGADQALDPPTIMAHTRFPDAPAGSVPVAFSAFCPCGGTMLLALVENAAALPEQPPARKPWWKFW</sequence>
<gene>
    <name evidence="1" type="ORF">OV079_50590</name>
</gene>
<dbReference type="AlphaFoldDB" id="A0A9X3J2C0"/>
<dbReference type="Proteomes" id="UP001150924">
    <property type="component" value="Unassembled WGS sequence"/>
</dbReference>
<evidence type="ECO:0000313" key="2">
    <source>
        <dbReference type="Proteomes" id="UP001150924"/>
    </source>
</evidence>
<protein>
    <submittedName>
        <fullName evidence="1">Uncharacterized protein</fullName>
    </submittedName>
</protein>
<proteinExistence type="predicted"/>